<dbReference type="EMBL" id="JBHUHX010000020">
    <property type="protein sequence ID" value="MFD2112137.1"/>
    <property type="molecule type" value="Genomic_DNA"/>
</dbReference>
<evidence type="ECO:0000313" key="2">
    <source>
        <dbReference type="EMBL" id="MFD2112137.1"/>
    </source>
</evidence>
<dbReference type="InterPro" id="IPR014991">
    <property type="entry name" value="DUF1840"/>
</dbReference>
<proteinExistence type="predicted"/>
<evidence type="ECO:0000313" key="3">
    <source>
        <dbReference type="Proteomes" id="UP001597337"/>
    </source>
</evidence>
<organism evidence="2 3">
    <name type="scientific">Thiorhodococcus fuscus</name>
    <dbReference type="NCBI Taxonomy" id="527200"/>
    <lineage>
        <taxon>Bacteria</taxon>
        <taxon>Pseudomonadati</taxon>
        <taxon>Pseudomonadota</taxon>
        <taxon>Gammaproteobacteria</taxon>
        <taxon>Chromatiales</taxon>
        <taxon>Chromatiaceae</taxon>
        <taxon>Thiorhodococcus</taxon>
    </lineage>
</organism>
<protein>
    <submittedName>
        <fullName evidence="2">DUF1840 domain-containing protein</fullName>
    </submittedName>
</protein>
<name>A0ABW4Y7K9_9GAMM</name>
<comment type="caution">
    <text evidence="2">The sequence shown here is derived from an EMBL/GenBank/DDBJ whole genome shotgun (WGS) entry which is preliminary data.</text>
</comment>
<dbReference type="Proteomes" id="UP001597337">
    <property type="component" value="Unassembled WGS sequence"/>
</dbReference>
<keyword evidence="3" id="KW-1185">Reference proteome</keyword>
<accession>A0ABW4Y7K9</accession>
<gene>
    <name evidence="2" type="ORF">ACFSJC_09830</name>
</gene>
<evidence type="ECO:0000256" key="1">
    <source>
        <dbReference type="SAM" id="MobiDB-lite"/>
    </source>
</evidence>
<dbReference type="RefSeq" id="WP_386026175.1">
    <property type="nucleotide sequence ID" value="NZ_JBHUHX010000020.1"/>
</dbReference>
<dbReference type="Pfam" id="PF08895">
    <property type="entry name" value="DUF1840"/>
    <property type="match status" value="1"/>
</dbReference>
<reference evidence="3" key="1">
    <citation type="journal article" date="2019" name="Int. J. Syst. Evol. Microbiol.">
        <title>The Global Catalogue of Microorganisms (GCM) 10K type strain sequencing project: providing services to taxonomists for standard genome sequencing and annotation.</title>
        <authorList>
            <consortium name="The Broad Institute Genomics Platform"/>
            <consortium name="The Broad Institute Genome Sequencing Center for Infectious Disease"/>
            <person name="Wu L."/>
            <person name="Ma J."/>
        </authorList>
    </citation>
    <scope>NUCLEOTIDE SEQUENCE [LARGE SCALE GENOMIC DNA]</scope>
    <source>
        <strain evidence="3">KACC 12597</strain>
    </source>
</reference>
<sequence length="104" mass="11034">MLVKFETKAYATITMFGDVAVALIKLMGHSGTVPGALLAEDVPAALKRLKAAVAEHPEAALDPAEPTPNKNEETQHVSLAHRALPLIELLTAAAADGENVMWDH</sequence>
<feature type="region of interest" description="Disordered" evidence="1">
    <location>
        <begin position="56"/>
        <end position="75"/>
    </location>
</feature>